<dbReference type="PROSITE" id="PS51208">
    <property type="entry name" value="AUTOTRANSPORTER"/>
    <property type="match status" value="1"/>
</dbReference>
<dbReference type="Gene3D" id="2.160.20.20">
    <property type="match status" value="2"/>
</dbReference>
<organism evidence="4 5">
    <name type="scientific">Novosphingobium clariflavum</name>
    <dbReference type="NCBI Taxonomy" id="2029884"/>
    <lineage>
        <taxon>Bacteria</taxon>
        <taxon>Pseudomonadati</taxon>
        <taxon>Pseudomonadota</taxon>
        <taxon>Alphaproteobacteria</taxon>
        <taxon>Sphingomonadales</taxon>
        <taxon>Sphingomonadaceae</taxon>
        <taxon>Novosphingobium</taxon>
    </lineage>
</organism>
<dbReference type="RefSeq" id="WP_267218448.1">
    <property type="nucleotide sequence ID" value="NZ_JAPCWC010000001.1"/>
</dbReference>
<dbReference type="SUPFAM" id="SSF103515">
    <property type="entry name" value="Autotransporter"/>
    <property type="match status" value="1"/>
</dbReference>
<dbReference type="SMART" id="SM00869">
    <property type="entry name" value="Autotransporter"/>
    <property type="match status" value="1"/>
</dbReference>
<comment type="caution">
    <text evidence="4">The sequence shown here is derived from an EMBL/GenBank/DDBJ whole genome shotgun (WGS) entry which is preliminary data.</text>
</comment>
<dbReference type="EMBL" id="JBHLTM010000075">
    <property type="protein sequence ID" value="MFC0686641.1"/>
    <property type="molecule type" value="Genomic_DNA"/>
</dbReference>
<accession>A0ABV6SCE7</accession>
<evidence type="ECO:0000313" key="4">
    <source>
        <dbReference type="EMBL" id="MFC0686641.1"/>
    </source>
</evidence>
<sequence>MKLANRAAAFKAALCSSAAIGLLAAAPAFADSQVLAGDYITIGLNEKGTLGYNGGVSPGILYDGTGTGTFNTSYDYLTPGSPFEGFVVAGTGGGSAFSIGNNNAFTATITGGTLTNYNGAEYNGTTYDRRAVWTATVADLFTITNDYYFNVTDQQVNITTSITALSDLTGLSFSRELDPDAVAAAGDSSATNNYLGNGAIPATDLVYAEALVSKYVIGLYTDTTYEHNAAVTGWSRDTASYLAGTNVGNGDNTIGLGFSLGDLLSGSSLSFDYSYIFGTDIAAAVGGVGNITGDNTTSDLLNGAVLPVIDGGTLTVDAADSYSSDIAVTSNNGTIDTNGFDAALTGVISGDGGITKTGAGTLVLTGANSYTGGTTIADGTLVGTTTSIQGAVTNDAALIIDQDSDGTLGSTMSGTGSFTKDGSGTVVLTGTNSYTGGTTVLDGSLVGTTASLQGDVANSGTVVFDQTTDGTYSGAVSGSGMFAKTGFGTLTLTGANTYTGGTVVTGGTLAGDTSSLQGPILNTANVEFDQATAGAYSGSISGTGTLTKTGAGSLNLTGTSDYTGATTVDEGRLAVNGSIAGSVVTVNSGGTMGGNGTVGGLIVRTGATAAPGNSIGHLHVASDLTFEVGSTYAVEVNAAGAGDRISTTGVATIEGGTVEVLAEAGDYKPQGRYVILTADGGVSGTFDDVTSNFAFLVPTLSYSANGVLLTLTRNDVTFAGAGTTANQIAVGTAIDGTFVIGTPIYDALVGSSTSEIGSGLDALSGEIHASTLSVAADDAANLRRTLLERARSAAPSSATGGKIALWADVGGNWNDKDGNANAAKVSASGYRFVGGVELSPSDSVKLGLAGGTAHQDVTVARRASTADLDEVYGAIYAAAGFGPLTLRAGASYTDLDTKTKRAIDYRSLEESLDGKGGGSVKQVFGEAGYVLPLGAGSIEPFAGFNALWLTGDRFRETGGTAALKGSQRTQGYGWTSAGLRMTLGSATAPVAVRTKVAWEHATSDVDVGSRVAFQQGGSSFIVEGAPLSRDSVNLDAAIEWRATSAFSLGAGYTGSIGSRGEDHGIRASATVRF</sequence>
<dbReference type="NCBIfam" id="TIGR02601">
    <property type="entry name" value="autotrns_rpt"/>
    <property type="match status" value="4"/>
</dbReference>
<feature type="chain" id="PRO_5047066678" evidence="2">
    <location>
        <begin position="31"/>
        <end position="1073"/>
    </location>
</feature>
<dbReference type="InterPro" id="IPR036709">
    <property type="entry name" value="Autotransporte_beta_dom_sf"/>
</dbReference>
<feature type="signal peptide" evidence="2">
    <location>
        <begin position="1"/>
        <end position="30"/>
    </location>
</feature>
<name>A0ABV6SCE7_9SPHN</name>
<keyword evidence="1 2" id="KW-0732">Signal</keyword>
<dbReference type="SUPFAM" id="SSF51126">
    <property type="entry name" value="Pectin lyase-like"/>
    <property type="match status" value="1"/>
</dbReference>
<dbReference type="Proteomes" id="UP001589858">
    <property type="component" value="Unassembled WGS sequence"/>
</dbReference>
<reference evidence="4 5" key="1">
    <citation type="submission" date="2024-09" db="EMBL/GenBank/DDBJ databases">
        <authorList>
            <person name="Sun Q."/>
            <person name="Mori K."/>
        </authorList>
    </citation>
    <scope>NUCLEOTIDE SEQUENCE [LARGE SCALE GENOMIC DNA]</scope>
    <source>
        <strain evidence="4 5">CICC 11035S</strain>
    </source>
</reference>
<keyword evidence="5" id="KW-1185">Reference proteome</keyword>
<dbReference type="InterPro" id="IPR012332">
    <property type="entry name" value="Autotransporter_pectin_lyase_C"/>
</dbReference>
<evidence type="ECO:0000256" key="1">
    <source>
        <dbReference type="ARBA" id="ARBA00022729"/>
    </source>
</evidence>
<dbReference type="Gene3D" id="2.40.128.130">
    <property type="entry name" value="Autotransporter beta-domain"/>
    <property type="match status" value="1"/>
</dbReference>
<evidence type="ECO:0000313" key="5">
    <source>
        <dbReference type="Proteomes" id="UP001589858"/>
    </source>
</evidence>
<dbReference type="Pfam" id="PF12951">
    <property type="entry name" value="PATR"/>
    <property type="match status" value="4"/>
</dbReference>
<evidence type="ECO:0000259" key="3">
    <source>
        <dbReference type="PROSITE" id="PS51208"/>
    </source>
</evidence>
<proteinExistence type="predicted"/>
<gene>
    <name evidence="4" type="ORF">ACFFF8_18810</name>
</gene>
<feature type="domain" description="Autotransporter" evidence="3">
    <location>
        <begin position="798"/>
        <end position="1073"/>
    </location>
</feature>
<evidence type="ECO:0000256" key="2">
    <source>
        <dbReference type="SAM" id="SignalP"/>
    </source>
</evidence>
<dbReference type="InterPro" id="IPR005546">
    <property type="entry name" value="Autotransporte_beta"/>
</dbReference>
<dbReference type="Pfam" id="PF03797">
    <property type="entry name" value="Autotransporter"/>
    <property type="match status" value="1"/>
</dbReference>
<dbReference type="InterPro" id="IPR013425">
    <property type="entry name" value="Autotrns_rpt"/>
</dbReference>
<dbReference type="InterPro" id="IPR011050">
    <property type="entry name" value="Pectin_lyase_fold/virulence"/>
</dbReference>
<protein>
    <submittedName>
        <fullName evidence="4">Autotransporter domain-containing protein</fullName>
    </submittedName>
</protein>